<feature type="region of interest" description="Disordered" evidence="1">
    <location>
        <begin position="1"/>
        <end position="30"/>
    </location>
</feature>
<reference evidence="3" key="1">
    <citation type="journal article" date="2019" name="Int. J. Syst. Evol. Microbiol.">
        <title>The Global Catalogue of Microorganisms (GCM) 10K type strain sequencing project: providing services to taxonomists for standard genome sequencing and annotation.</title>
        <authorList>
            <consortium name="The Broad Institute Genomics Platform"/>
            <consortium name="The Broad Institute Genome Sequencing Center for Infectious Disease"/>
            <person name="Wu L."/>
            <person name="Ma J."/>
        </authorList>
    </citation>
    <scope>NUCLEOTIDE SEQUENCE [LARGE SCALE GENOMIC DNA]</scope>
    <source>
        <strain evidence="3">CGMCC 1.16455</strain>
    </source>
</reference>
<evidence type="ECO:0000313" key="2">
    <source>
        <dbReference type="EMBL" id="MFC5297570.1"/>
    </source>
</evidence>
<keyword evidence="3" id="KW-1185">Reference proteome</keyword>
<dbReference type="GeneID" id="303298076"/>
<protein>
    <submittedName>
        <fullName evidence="2">Uncharacterized protein</fullName>
    </submittedName>
</protein>
<evidence type="ECO:0000313" key="3">
    <source>
        <dbReference type="Proteomes" id="UP001595937"/>
    </source>
</evidence>
<evidence type="ECO:0000256" key="1">
    <source>
        <dbReference type="SAM" id="MobiDB-lite"/>
    </source>
</evidence>
<comment type="caution">
    <text evidence="2">The sequence shown here is derived from an EMBL/GenBank/DDBJ whole genome shotgun (WGS) entry which is preliminary data.</text>
</comment>
<name>A0ABW0FG35_9MICO</name>
<sequence>MERRDATTAQNPLGERGDRRRPRRHRRRRLRRGTTVAAVLTLALTSCYLLDPDLLPEGTDEVSIEVGETAQVDLGEWSPSIGDRWGAVPLQEGDAAEYAAVDDGVVTAHVVQGAEVFGVRARRDGPEAGGTTPHAIELTGVAPGTSTVRIVHCYRVDIAEDCDQGPRDIDPIELTVTVT</sequence>
<dbReference type="EMBL" id="JBHSLN010000021">
    <property type="protein sequence ID" value="MFC5297570.1"/>
    <property type="molecule type" value="Genomic_DNA"/>
</dbReference>
<proteinExistence type="predicted"/>
<organism evidence="2 3">
    <name type="scientific">Brachybacterium tyrofermentans</name>
    <dbReference type="NCBI Taxonomy" id="47848"/>
    <lineage>
        <taxon>Bacteria</taxon>
        <taxon>Bacillati</taxon>
        <taxon>Actinomycetota</taxon>
        <taxon>Actinomycetes</taxon>
        <taxon>Micrococcales</taxon>
        <taxon>Dermabacteraceae</taxon>
        <taxon>Brachybacterium</taxon>
    </lineage>
</organism>
<dbReference type="RefSeq" id="WP_343925008.1">
    <property type="nucleotide sequence ID" value="NZ_BAAAIR010000044.1"/>
</dbReference>
<accession>A0ABW0FG35</accession>
<feature type="compositionally biased region" description="Basic residues" evidence="1">
    <location>
        <begin position="19"/>
        <end position="30"/>
    </location>
</feature>
<dbReference type="Proteomes" id="UP001595937">
    <property type="component" value="Unassembled WGS sequence"/>
</dbReference>
<gene>
    <name evidence="2" type="ORF">ACFPK8_08605</name>
</gene>